<protein>
    <submittedName>
        <fullName evidence="3">G-protein coupled receptors family 1 profile domain-containing protein</fullName>
    </submittedName>
</protein>
<keyword evidence="2" id="KW-1185">Reference proteome</keyword>
<dbReference type="WBParaSite" id="nRc.2.0.1.t48028-RA">
    <property type="protein sequence ID" value="nRc.2.0.1.t48028-RA"/>
    <property type="gene ID" value="nRc.2.0.1.g48028"/>
</dbReference>
<keyword evidence="1" id="KW-1133">Transmembrane helix</keyword>
<feature type="transmembrane region" description="Helical" evidence="1">
    <location>
        <begin position="74"/>
        <end position="99"/>
    </location>
</feature>
<organism evidence="2 3">
    <name type="scientific">Romanomermis culicivorax</name>
    <name type="common">Nematode worm</name>
    <dbReference type="NCBI Taxonomy" id="13658"/>
    <lineage>
        <taxon>Eukaryota</taxon>
        <taxon>Metazoa</taxon>
        <taxon>Ecdysozoa</taxon>
        <taxon>Nematoda</taxon>
        <taxon>Enoplea</taxon>
        <taxon>Dorylaimia</taxon>
        <taxon>Mermithida</taxon>
        <taxon>Mermithoidea</taxon>
        <taxon>Mermithidae</taxon>
        <taxon>Romanomermis</taxon>
    </lineage>
</organism>
<dbReference type="AlphaFoldDB" id="A0A915LCF7"/>
<reference evidence="3" key="1">
    <citation type="submission" date="2022-11" db="UniProtKB">
        <authorList>
            <consortium name="WormBaseParasite"/>
        </authorList>
    </citation>
    <scope>IDENTIFICATION</scope>
</reference>
<evidence type="ECO:0000313" key="2">
    <source>
        <dbReference type="Proteomes" id="UP000887565"/>
    </source>
</evidence>
<proteinExistence type="predicted"/>
<accession>A0A915LCF7</accession>
<keyword evidence="1" id="KW-0472">Membrane</keyword>
<evidence type="ECO:0000256" key="1">
    <source>
        <dbReference type="SAM" id="Phobius"/>
    </source>
</evidence>
<evidence type="ECO:0000313" key="3">
    <source>
        <dbReference type="WBParaSite" id="nRc.2.0.1.t48028-RA"/>
    </source>
</evidence>
<name>A0A915LCF7_ROMCU</name>
<sequence length="189" mass="21992">MTSEQFREHASFRAVQLPKRYDNVEENVTNAKWSHLSDRVFVEISVSLRIYKRAFDLDDIQDVVSCHMQTGSQIAFILTTQGLSCILSFDRLFLVIFPLIYENNKDRLKSLYRKLTIAMIIVNVAAFFASYFDNFNGLEKIVLICFMRNSTGPMRNKFLDGRKSMISLSRMIKTRKFGYSSGIRRENTL</sequence>
<dbReference type="Proteomes" id="UP000887565">
    <property type="component" value="Unplaced"/>
</dbReference>
<feature type="transmembrane region" description="Helical" evidence="1">
    <location>
        <begin position="111"/>
        <end position="132"/>
    </location>
</feature>
<keyword evidence="1" id="KW-0812">Transmembrane</keyword>